<evidence type="ECO:0000313" key="9">
    <source>
        <dbReference type="Proteomes" id="UP000310189"/>
    </source>
</evidence>
<feature type="region of interest" description="Disordered" evidence="6">
    <location>
        <begin position="408"/>
        <end position="495"/>
    </location>
</feature>
<dbReference type="OrthoDB" id="3364966at2759"/>
<gene>
    <name evidence="8" type="ORF">E3P99_00708</name>
</gene>
<keyword evidence="9" id="KW-1185">Reference proteome</keyword>
<name>A0A4T0FTD3_9BASI</name>
<reference evidence="8 9" key="1">
    <citation type="submission" date="2019-03" db="EMBL/GenBank/DDBJ databases">
        <title>Sequencing 23 genomes of Wallemia ichthyophaga.</title>
        <authorList>
            <person name="Gostincar C."/>
        </authorList>
    </citation>
    <scope>NUCLEOTIDE SEQUENCE [LARGE SCALE GENOMIC DNA]</scope>
    <source>
        <strain evidence="8 9">EXF-5753</strain>
    </source>
</reference>
<feature type="transmembrane region" description="Helical" evidence="7">
    <location>
        <begin position="333"/>
        <end position="353"/>
    </location>
</feature>
<dbReference type="InterPro" id="IPR045014">
    <property type="entry name" value="TM41A/B"/>
</dbReference>
<feature type="transmembrane region" description="Helical" evidence="7">
    <location>
        <begin position="102"/>
        <end position="121"/>
    </location>
</feature>
<comment type="similarity">
    <text evidence="5">Belongs to the TMEM41 family.</text>
</comment>
<evidence type="ECO:0000256" key="7">
    <source>
        <dbReference type="SAM" id="Phobius"/>
    </source>
</evidence>
<organism evidence="8 9">
    <name type="scientific">Wallemia hederae</name>
    <dbReference type="NCBI Taxonomy" id="1540922"/>
    <lineage>
        <taxon>Eukaryota</taxon>
        <taxon>Fungi</taxon>
        <taxon>Dikarya</taxon>
        <taxon>Basidiomycota</taxon>
        <taxon>Wallemiomycotina</taxon>
        <taxon>Wallemiomycetes</taxon>
        <taxon>Wallemiales</taxon>
        <taxon>Wallemiaceae</taxon>
        <taxon>Wallemia</taxon>
    </lineage>
</organism>
<feature type="compositionally biased region" description="Basic and acidic residues" evidence="6">
    <location>
        <begin position="551"/>
        <end position="561"/>
    </location>
</feature>
<evidence type="ECO:0000256" key="6">
    <source>
        <dbReference type="SAM" id="MobiDB-lite"/>
    </source>
</evidence>
<proteinExistence type="inferred from homology"/>
<dbReference type="AlphaFoldDB" id="A0A4T0FTD3"/>
<protein>
    <submittedName>
        <fullName evidence="8">Uncharacterized protein</fullName>
    </submittedName>
</protein>
<keyword evidence="3 7" id="KW-1133">Transmembrane helix</keyword>
<dbReference type="PANTHER" id="PTHR43220:SF18">
    <property type="entry name" value="TRANSMEMBRANE PROTEIN 41B"/>
    <property type="match status" value="1"/>
</dbReference>
<sequence>MRNSPFISTAISGFGKYYENKEMSVDLRNYEPYKDSPPPGAPPELVRLDPSPPTSDTDSRRKRSSSLVLNMEPSDSSDASSIDTALIEAEKRKQIHRAAAKMAAVFFAAFALMAVVLYFSWPEIEEADKPTLRIPKSFEQLQDLNALLKKYRHQQGLRILVSWTVIYLFLQAFSLPGSMYLSILGGAVWGAVPTLPLVCCTVATGASLCYLISASLGSVLLSLPPTTKSKNNTKYRHLRLESDTEPFLLNEEAQSPTLQAAAQEHHAGTNDESEEKLNWFDSFRLKLEHYQNKMKGPIERGDVWSYLILLRIAPLPPHWVLNLVAPHMGINLFTFWGSTALGVAGVSTIHVTIGSSLDGMTSSDDFHLFSVKNFLGLGAIVLAALMPIAIKHAKKNDFDSLEGIEGEEYISHPDDNTRDSDYPPSYNPSKKKSLVEPPQAAAAATHQHNRSRSSSRTILLDSTPVQDHKRNNSISLSPVPSDVVKMQSSPAAPSPQLIMLGTPPPLSSPELINFDQPAAQQQRNIFASSVAANNVRVHRNNLNPGGIVRKNSTDEHPLTRL</sequence>
<feature type="transmembrane region" description="Helical" evidence="7">
    <location>
        <begin position="187"/>
        <end position="213"/>
    </location>
</feature>
<feature type="transmembrane region" description="Helical" evidence="7">
    <location>
        <begin position="157"/>
        <end position="175"/>
    </location>
</feature>
<dbReference type="GO" id="GO:0000045">
    <property type="term" value="P:autophagosome assembly"/>
    <property type="evidence" value="ECO:0007669"/>
    <property type="project" value="TreeGrafter"/>
</dbReference>
<keyword evidence="4 7" id="KW-0472">Membrane</keyword>
<evidence type="ECO:0000313" key="8">
    <source>
        <dbReference type="EMBL" id="TIA92107.1"/>
    </source>
</evidence>
<evidence type="ECO:0000256" key="1">
    <source>
        <dbReference type="ARBA" id="ARBA00004141"/>
    </source>
</evidence>
<feature type="compositionally biased region" description="Basic and acidic residues" evidence="6">
    <location>
        <begin position="409"/>
        <end position="421"/>
    </location>
</feature>
<dbReference type="Proteomes" id="UP000310189">
    <property type="component" value="Unassembled WGS sequence"/>
</dbReference>
<comment type="caution">
    <text evidence="8">The sequence shown here is derived from an EMBL/GenBank/DDBJ whole genome shotgun (WGS) entry which is preliminary data.</text>
</comment>
<accession>A0A4T0FTD3</accession>
<keyword evidence="2 7" id="KW-0812">Transmembrane</keyword>
<evidence type="ECO:0000256" key="5">
    <source>
        <dbReference type="ARBA" id="ARBA00025797"/>
    </source>
</evidence>
<feature type="region of interest" description="Disordered" evidence="6">
    <location>
        <begin position="29"/>
        <end position="80"/>
    </location>
</feature>
<comment type="subcellular location">
    <subcellularLocation>
        <location evidence="1">Membrane</location>
        <topology evidence="1">Multi-pass membrane protein</topology>
    </subcellularLocation>
</comment>
<evidence type="ECO:0000256" key="2">
    <source>
        <dbReference type="ARBA" id="ARBA00022692"/>
    </source>
</evidence>
<dbReference type="GO" id="GO:0005789">
    <property type="term" value="C:endoplasmic reticulum membrane"/>
    <property type="evidence" value="ECO:0007669"/>
    <property type="project" value="TreeGrafter"/>
</dbReference>
<dbReference type="EMBL" id="SPNW01000008">
    <property type="protein sequence ID" value="TIA92107.1"/>
    <property type="molecule type" value="Genomic_DNA"/>
</dbReference>
<feature type="region of interest" description="Disordered" evidence="6">
    <location>
        <begin position="542"/>
        <end position="561"/>
    </location>
</feature>
<evidence type="ECO:0000256" key="3">
    <source>
        <dbReference type="ARBA" id="ARBA00022989"/>
    </source>
</evidence>
<feature type="transmembrane region" description="Helical" evidence="7">
    <location>
        <begin position="373"/>
        <end position="390"/>
    </location>
</feature>
<evidence type="ECO:0000256" key="4">
    <source>
        <dbReference type="ARBA" id="ARBA00023136"/>
    </source>
</evidence>
<dbReference type="PANTHER" id="PTHR43220">
    <property type="match status" value="1"/>
</dbReference>